<feature type="region of interest" description="Disordered" evidence="1">
    <location>
        <begin position="341"/>
        <end position="380"/>
    </location>
</feature>
<accession>A0A1P8JTW2</accession>
<name>A0A1P8JTW2_9BURK</name>
<reference evidence="2 3" key="1">
    <citation type="submission" date="2017-01" db="EMBL/GenBank/DDBJ databases">
        <authorList>
            <person name="Mah S.A."/>
            <person name="Swanson W.J."/>
            <person name="Moy G.W."/>
            <person name="Vacquier V.D."/>
        </authorList>
    </citation>
    <scope>NUCLEOTIDE SEQUENCE [LARGE SCALE GENOMIC DNA]</scope>
    <source>
        <strain evidence="2 3">DCY110</strain>
    </source>
</reference>
<evidence type="ECO:0000313" key="2">
    <source>
        <dbReference type="EMBL" id="APW37183.1"/>
    </source>
</evidence>
<sequence length="380" mass="39878">MMLALLAGLTLAVVLLPMLPALSEWRRPRDIVPLPIDETDALDPTFMATRFSAMLKDAIRSCANRVGQSELMCLTQAAAVAWPLSPAERDTGASRRVWHVDGDASLPRRVSFLVEVAATGSLTTATGGVYRALWSDADLHLLGGASVLRWAHGRHVTVHAGSTLPGRITAAQALSLDEGVGFTLLHAPTIQFLPRTIGAEAVAGEILPMRDWPAGLAWDAQQRRGFSKASVVLPARRAWQGDLVAAGDMELGADCRVTGSLKAHGRLRLARGCRVSGSIFADGEIQLGHGCVVQGAAVSETAVDVGANCRIGDPQRWATVAAPVIRVSSGAVVHGTVWAGEKGSTRSAGDGQTADAHPAESTVSDLSRPAPVAARERALA</sequence>
<dbReference type="InterPro" id="IPR011004">
    <property type="entry name" value="Trimer_LpxA-like_sf"/>
</dbReference>
<evidence type="ECO:0000256" key="1">
    <source>
        <dbReference type="SAM" id="MobiDB-lite"/>
    </source>
</evidence>
<dbReference type="Proteomes" id="UP000186609">
    <property type="component" value="Chromosome"/>
</dbReference>
<dbReference type="Gene3D" id="2.160.10.10">
    <property type="entry name" value="Hexapeptide repeat proteins"/>
    <property type="match status" value="1"/>
</dbReference>
<dbReference type="KEGG" id="rhy:RD110_08210"/>
<gene>
    <name evidence="2" type="ORF">RD110_08210</name>
</gene>
<evidence type="ECO:0000313" key="3">
    <source>
        <dbReference type="Proteomes" id="UP000186609"/>
    </source>
</evidence>
<protein>
    <recommendedName>
        <fullName evidence="4">Polymer-forming cytoskeletal protein</fullName>
    </recommendedName>
</protein>
<dbReference type="EMBL" id="CP019236">
    <property type="protein sequence ID" value="APW37183.1"/>
    <property type="molecule type" value="Genomic_DNA"/>
</dbReference>
<keyword evidence="3" id="KW-1185">Reference proteome</keyword>
<organism evidence="2 3">
    <name type="scientific">Rhodoferax koreensis</name>
    <dbReference type="NCBI Taxonomy" id="1842727"/>
    <lineage>
        <taxon>Bacteria</taxon>
        <taxon>Pseudomonadati</taxon>
        <taxon>Pseudomonadota</taxon>
        <taxon>Betaproteobacteria</taxon>
        <taxon>Burkholderiales</taxon>
        <taxon>Comamonadaceae</taxon>
        <taxon>Rhodoferax</taxon>
    </lineage>
</organism>
<dbReference type="RefSeq" id="WP_076198420.1">
    <property type="nucleotide sequence ID" value="NZ_CP019236.1"/>
</dbReference>
<dbReference type="STRING" id="1842727.RD110_08210"/>
<evidence type="ECO:0008006" key="4">
    <source>
        <dbReference type="Google" id="ProtNLM"/>
    </source>
</evidence>
<dbReference type="AlphaFoldDB" id="A0A1P8JTW2"/>
<proteinExistence type="predicted"/>
<dbReference type="SUPFAM" id="SSF51161">
    <property type="entry name" value="Trimeric LpxA-like enzymes"/>
    <property type="match status" value="1"/>
</dbReference>
<dbReference type="OrthoDB" id="8768982at2"/>